<keyword evidence="7" id="KW-1185">Reference proteome</keyword>
<dbReference type="PANTHER" id="PTHR43132:SF6">
    <property type="entry name" value="HTH-TYPE TRANSCRIPTIONAL REPRESSOR CZRA"/>
    <property type="match status" value="1"/>
</dbReference>
<evidence type="ECO:0000259" key="5">
    <source>
        <dbReference type="PROSITE" id="PS50987"/>
    </source>
</evidence>
<dbReference type="PROSITE" id="PS00846">
    <property type="entry name" value="HTH_ARSR_1"/>
    <property type="match status" value="1"/>
</dbReference>
<dbReference type="Gene3D" id="1.10.10.10">
    <property type="entry name" value="Winged helix-like DNA-binding domain superfamily/Winged helix DNA-binding domain"/>
    <property type="match status" value="1"/>
</dbReference>
<dbReference type="InterPro" id="IPR051011">
    <property type="entry name" value="Metal_resp_trans_reg"/>
</dbReference>
<dbReference type="InterPro" id="IPR036388">
    <property type="entry name" value="WH-like_DNA-bd_sf"/>
</dbReference>
<dbReference type="PROSITE" id="PS50987">
    <property type="entry name" value="HTH_ARSR_2"/>
    <property type="match status" value="1"/>
</dbReference>
<dbReference type="Proteomes" id="UP001595387">
    <property type="component" value="Unassembled WGS sequence"/>
</dbReference>
<evidence type="ECO:0000256" key="3">
    <source>
        <dbReference type="ARBA" id="ARBA00023163"/>
    </source>
</evidence>
<evidence type="ECO:0000313" key="7">
    <source>
        <dbReference type="Proteomes" id="UP001595387"/>
    </source>
</evidence>
<dbReference type="SUPFAM" id="SSF46785">
    <property type="entry name" value="Winged helix' DNA-binding domain"/>
    <property type="match status" value="1"/>
</dbReference>
<keyword evidence="4" id="KW-0105">Cadmium resistance</keyword>
<feature type="domain" description="HTH arsR-type" evidence="5">
    <location>
        <begin position="29"/>
        <end position="124"/>
    </location>
</feature>
<dbReference type="SMART" id="SM00418">
    <property type="entry name" value="HTH_ARSR"/>
    <property type="match status" value="1"/>
</dbReference>
<evidence type="ECO:0000256" key="1">
    <source>
        <dbReference type="ARBA" id="ARBA00023015"/>
    </source>
</evidence>
<keyword evidence="2" id="KW-0238">DNA-binding</keyword>
<dbReference type="Pfam" id="PF01022">
    <property type="entry name" value="HTH_5"/>
    <property type="match status" value="1"/>
</dbReference>
<dbReference type="PRINTS" id="PR00778">
    <property type="entry name" value="HTHARSR"/>
</dbReference>
<gene>
    <name evidence="6" type="ORF">ACFODW_01465</name>
</gene>
<sequence length="129" mass="14388">MNRKLVNKPEASSCDTFLSDEEKVKQVKPRIAEVNGVEQIFKALGDPTRLKITYALTLEDELCVCDIANILDCSTATASHHLRSLRERGIAKSRKVGKMVFYSLDDHHVRQLVEISMTHAKEGGPHGNS</sequence>
<name>A0ABV7A2B5_9BACI</name>
<evidence type="ECO:0000256" key="2">
    <source>
        <dbReference type="ARBA" id="ARBA00023125"/>
    </source>
</evidence>
<dbReference type="RefSeq" id="WP_390301842.1">
    <property type="nucleotide sequence ID" value="NZ_JBHRRZ010000002.1"/>
</dbReference>
<keyword evidence="1" id="KW-0805">Transcription regulation</keyword>
<protein>
    <submittedName>
        <fullName evidence="6">ArsR/SmtB family transcription factor</fullName>
    </submittedName>
</protein>
<keyword evidence="3" id="KW-0804">Transcription</keyword>
<dbReference type="CDD" id="cd00090">
    <property type="entry name" value="HTH_ARSR"/>
    <property type="match status" value="1"/>
</dbReference>
<dbReference type="InterPro" id="IPR036390">
    <property type="entry name" value="WH_DNA-bd_sf"/>
</dbReference>
<accession>A0ABV7A2B5</accession>
<dbReference type="InterPro" id="IPR001845">
    <property type="entry name" value="HTH_ArsR_DNA-bd_dom"/>
</dbReference>
<comment type="caution">
    <text evidence="6">The sequence shown here is derived from an EMBL/GenBank/DDBJ whole genome shotgun (WGS) entry which is preliminary data.</text>
</comment>
<proteinExistence type="predicted"/>
<organism evidence="6 7">
    <name type="scientific">Virgibacillus sediminis</name>
    <dbReference type="NCBI Taxonomy" id="202260"/>
    <lineage>
        <taxon>Bacteria</taxon>
        <taxon>Bacillati</taxon>
        <taxon>Bacillota</taxon>
        <taxon>Bacilli</taxon>
        <taxon>Bacillales</taxon>
        <taxon>Bacillaceae</taxon>
        <taxon>Virgibacillus</taxon>
    </lineage>
</organism>
<dbReference type="PANTHER" id="PTHR43132">
    <property type="entry name" value="ARSENICAL RESISTANCE OPERON REPRESSOR ARSR-RELATED"/>
    <property type="match status" value="1"/>
</dbReference>
<evidence type="ECO:0000313" key="6">
    <source>
        <dbReference type="EMBL" id="MFC2947033.1"/>
    </source>
</evidence>
<dbReference type="InterPro" id="IPR018334">
    <property type="entry name" value="ArsR_HTH"/>
</dbReference>
<dbReference type="EMBL" id="JBHRRZ010000002">
    <property type="protein sequence ID" value="MFC2947033.1"/>
    <property type="molecule type" value="Genomic_DNA"/>
</dbReference>
<evidence type="ECO:0000256" key="4">
    <source>
        <dbReference type="ARBA" id="ARBA00043263"/>
    </source>
</evidence>
<dbReference type="NCBIfam" id="NF033788">
    <property type="entry name" value="HTH_metalloreg"/>
    <property type="match status" value="1"/>
</dbReference>
<dbReference type="InterPro" id="IPR011991">
    <property type="entry name" value="ArsR-like_HTH"/>
</dbReference>
<reference evidence="7" key="1">
    <citation type="journal article" date="2019" name="Int. J. Syst. Evol. Microbiol.">
        <title>The Global Catalogue of Microorganisms (GCM) 10K type strain sequencing project: providing services to taxonomists for standard genome sequencing and annotation.</title>
        <authorList>
            <consortium name="The Broad Institute Genomics Platform"/>
            <consortium name="The Broad Institute Genome Sequencing Center for Infectious Disease"/>
            <person name="Wu L."/>
            <person name="Ma J."/>
        </authorList>
    </citation>
    <scope>NUCLEOTIDE SEQUENCE [LARGE SCALE GENOMIC DNA]</scope>
    <source>
        <strain evidence="7">KCTC 13193</strain>
    </source>
</reference>